<dbReference type="Pfam" id="PF01070">
    <property type="entry name" value="FMN_dh"/>
    <property type="match status" value="1"/>
</dbReference>
<gene>
    <name evidence="5" type="ORF">GCM10009831_08930</name>
</gene>
<protein>
    <submittedName>
        <fullName evidence="5">Lactate 2-monooxygenase</fullName>
    </submittedName>
</protein>
<evidence type="ECO:0000256" key="2">
    <source>
        <dbReference type="ARBA" id="ARBA00023002"/>
    </source>
</evidence>
<dbReference type="PROSITE" id="PS51349">
    <property type="entry name" value="FMN_HYDROXY_ACID_DH_2"/>
    <property type="match status" value="1"/>
</dbReference>
<evidence type="ECO:0000256" key="3">
    <source>
        <dbReference type="SAM" id="MobiDB-lite"/>
    </source>
</evidence>
<evidence type="ECO:0000256" key="1">
    <source>
        <dbReference type="ARBA" id="ARBA00001917"/>
    </source>
</evidence>
<evidence type="ECO:0000259" key="4">
    <source>
        <dbReference type="PROSITE" id="PS51349"/>
    </source>
</evidence>
<proteinExistence type="predicted"/>
<name>A0ABP4UC56_9ACTN</name>
<feature type="domain" description="FMN hydroxy acid dehydrogenase" evidence="4">
    <location>
        <begin position="68"/>
        <end position="474"/>
    </location>
</feature>
<dbReference type="SUPFAM" id="SSF51395">
    <property type="entry name" value="FMN-linked oxidoreductases"/>
    <property type="match status" value="1"/>
</dbReference>
<feature type="compositionally biased region" description="Polar residues" evidence="3">
    <location>
        <begin position="9"/>
        <end position="25"/>
    </location>
</feature>
<keyword evidence="6" id="KW-1185">Reference proteome</keyword>
<dbReference type="InterPro" id="IPR008259">
    <property type="entry name" value="FMN_hydac_DH_AS"/>
</dbReference>
<dbReference type="Gene3D" id="3.20.20.70">
    <property type="entry name" value="Aldolase class I"/>
    <property type="match status" value="1"/>
</dbReference>
<dbReference type="InterPro" id="IPR013785">
    <property type="entry name" value="Aldolase_TIM"/>
</dbReference>
<evidence type="ECO:0000313" key="6">
    <source>
        <dbReference type="Proteomes" id="UP001500383"/>
    </source>
</evidence>
<feature type="region of interest" description="Disordered" evidence="3">
    <location>
        <begin position="1"/>
        <end position="49"/>
    </location>
</feature>
<dbReference type="EMBL" id="BAAAQG010000003">
    <property type="protein sequence ID" value="GAA1702023.1"/>
    <property type="molecule type" value="Genomic_DNA"/>
</dbReference>
<dbReference type="InterPro" id="IPR000262">
    <property type="entry name" value="FMN-dep_DH"/>
</dbReference>
<reference evidence="6" key="1">
    <citation type="journal article" date="2019" name="Int. J. Syst. Evol. Microbiol.">
        <title>The Global Catalogue of Microorganisms (GCM) 10K type strain sequencing project: providing services to taxonomists for standard genome sequencing and annotation.</title>
        <authorList>
            <consortium name="The Broad Institute Genomics Platform"/>
            <consortium name="The Broad Institute Genome Sequencing Center for Infectious Disease"/>
            <person name="Wu L."/>
            <person name="Ma J."/>
        </authorList>
    </citation>
    <scope>NUCLEOTIDE SEQUENCE [LARGE SCALE GENOMIC DNA]</scope>
    <source>
        <strain evidence="6">JCM 16002</strain>
    </source>
</reference>
<organism evidence="5 6">
    <name type="scientific">Dietzia cercidiphylli</name>
    <dbReference type="NCBI Taxonomy" id="498199"/>
    <lineage>
        <taxon>Bacteria</taxon>
        <taxon>Bacillati</taxon>
        <taxon>Actinomycetota</taxon>
        <taxon>Actinomycetes</taxon>
        <taxon>Mycobacteriales</taxon>
        <taxon>Dietziaceae</taxon>
        <taxon>Dietzia</taxon>
    </lineage>
</organism>
<sequence>MRGPRADRTLSTLAGMTSDSATSHAGSPGDADDRTGRAGAEPENVAPGRARQNTIYRAGVSGITPTVPTSAEKLEAAARRALLRRPGGRKAWAYVYGGAGSGVTMSANREALDRRRLVPRVLRSTDQRDLSTQVLGQTLPAPVLVAPIGAAGLVRRDADVHIGRAAAERGLPYILSSQGSSPMEATAAAMKDGPRWFQLYWSRDEQLVDSFISRAEAAGAGALVVTLDTTTLGWRPWDLDLGSLPFTRGVGIAQYTSDPRFAEMVADRVAREAAAGAGTDPDAVKVTPKAVVTLLEMARNHPGAFRRNLTAPETRAAVQTFLDTFSNPALNWDHIATLRDRTRLPVVLKGVLHPEDAQRAFDMGVDAVMVSNHGGRQVDGSIGTLDALVRIREAVGPEPTLLLDSGIRNGTDVVKAMACGADAVTIGRPHIYGLAIAGQRGVGEVLDNLLAEIDLTLSLCGASSWDDVDASLLA</sequence>
<accession>A0ABP4UC56</accession>
<keyword evidence="2" id="KW-0560">Oxidoreductase</keyword>
<dbReference type="Proteomes" id="UP001500383">
    <property type="component" value="Unassembled WGS sequence"/>
</dbReference>
<comment type="caution">
    <text evidence="5">The sequence shown here is derived from an EMBL/GenBank/DDBJ whole genome shotgun (WGS) entry which is preliminary data.</text>
</comment>
<dbReference type="InterPro" id="IPR037396">
    <property type="entry name" value="FMN_HAD"/>
</dbReference>
<dbReference type="PROSITE" id="PS00557">
    <property type="entry name" value="FMN_HYDROXY_ACID_DH_1"/>
    <property type="match status" value="1"/>
</dbReference>
<comment type="cofactor">
    <cofactor evidence="1">
        <name>FMN</name>
        <dbReference type="ChEBI" id="CHEBI:58210"/>
    </cofactor>
</comment>
<evidence type="ECO:0000313" key="5">
    <source>
        <dbReference type="EMBL" id="GAA1702023.1"/>
    </source>
</evidence>
<dbReference type="PANTHER" id="PTHR10578">
    <property type="entry name" value="S -2-HYDROXY-ACID OXIDASE-RELATED"/>
    <property type="match status" value="1"/>
</dbReference>
<dbReference type="PANTHER" id="PTHR10578:SF143">
    <property type="entry name" value="FMN-DEPENDENT ALPHA-HYDROXY ACID DEHYDROGENASE PB1A11.03"/>
    <property type="match status" value="1"/>
</dbReference>